<evidence type="ECO:0000313" key="1">
    <source>
        <dbReference type="EMBL" id="KAK9037736.1"/>
    </source>
</evidence>
<dbReference type="Proteomes" id="UP001396334">
    <property type="component" value="Unassembled WGS sequence"/>
</dbReference>
<sequence length="110" mass="12569">MLGDLTSNKSRIDLMQNYDLPPLVKVFTALDKAVEFVSMSTGRFTASWDERARKKTMDFVMGTTASVKMQDRASFDVQLTRCSLLAHLQPLVPYASSYDKTHMLSHRTYR</sequence>
<evidence type="ECO:0000313" key="2">
    <source>
        <dbReference type="Proteomes" id="UP001396334"/>
    </source>
</evidence>
<comment type="caution">
    <text evidence="1">The sequence shown here is derived from an EMBL/GenBank/DDBJ whole genome shotgun (WGS) entry which is preliminary data.</text>
</comment>
<accession>A0ABR2TJT5</accession>
<keyword evidence="2" id="KW-1185">Reference proteome</keyword>
<dbReference type="EMBL" id="JBBPBN010000005">
    <property type="protein sequence ID" value="KAK9037736.1"/>
    <property type="molecule type" value="Genomic_DNA"/>
</dbReference>
<gene>
    <name evidence="1" type="ORF">V6N11_022638</name>
</gene>
<organism evidence="1 2">
    <name type="scientific">Hibiscus sabdariffa</name>
    <name type="common">roselle</name>
    <dbReference type="NCBI Taxonomy" id="183260"/>
    <lineage>
        <taxon>Eukaryota</taxon>
        <taxon>Viridiplantae</taxon>
        <taxon>Streptophyta</taxon>
        <taxon>Embryophyta</taxon>
        <taxon>Tracheophyta</taxon>
        <taxon>Spermatophyta</taxon>
        <taxon>Magnoliopsida</taxon>
        <taxon>eudicotyledons</taxon>
        <taxon>Gunneridae</taxon>
        <taxon>Pentapetalae</taxon>
        <taxon>rosids</taxon>
        <taxon>malvids</taxon>
        <taxon>Malvales</taxon>
        <taxon>Malvaceae</taxon>
        <taxon>Malvoideae</taxon>
        <taxon>Hibiscus</taxon>
    </lineage>
</organism>
<proteinExistence type="predicted"/>
<protein>
    <submittedName>
        <fullName evidence="1">Uncharacterized protein</fullName>
    </submittedName>
</protein>
<reference evidence="1 2" key="1">
    <citation type="journal article" date="2024" name="G3 (Bethesda)">
        <title>Genome assembly of Hibiscus sabdariffa L. provides insights into metabolisms of medicinal natural products.</title>
        <authorList>
            <person name="Kim T."/>
        </authorList>
    </citation>
    <scope>NUCLEOTIDE SEQUENCE [LARGE SCALE GENOMIC DNA]</scope>
    <source>
        <strain evidence="1">TK-2024</strain>
        <tissue evidence="1">Old leaves</tissue>
    </source>
</reference>
<name>A0ABR2TJT5_9ROSI</name>